<name>A0A645DPU9_9ZZZZ</name>
<comment type="caution">
    <text evidence="1">The sequence shown here is derived from an EMBL/GenBank/DDBJ whole genome shotgun (WGS) entry which is preliminary data.</text>
</comment>
<evidence type="ECO:0000313" key="1">
    <source>
        <dbReference type="EMBL" id="MPM91148.1"/>
    </source>
</evidence>
<dbReference type="AlphaFoldDB" id="A0A645DPU9"/>
<sequence length="45" mass="5158">MCWKLIGRLRYRVLNRKVKPRAQAKARLFGGPGVWLEGGQGNYGR</sequence>
<organism evidence="1">
    <name type="scientific">bioreactor metagenome</name>
    <dbReference type="NCBI Taxonomy" id="1076179"/>
    <lineage>
        <taxon>unclassified sequences</taxon>
        <taxon>metagenomes</taxon>
        <taxon>ecological metagenomes</taxon>
    </lineage>
</organism>
<accession>A0A645DPU9</accession>
<reference evidence="1" key="1">
    <citation type="submission" date="2019-08" db="EMBL/GenBank/DDBJ databases">
        <authorList>
            <person name="Kucharzyk K."/>
            <person name="Murdoch R.W."/>
            <person name="Higgins S."/>
            <person name="Loffler F."/>
        </authorList>
    </citation>
    <scope>NUCLEOTIDE SEQUENCE</scope>
</reference>
<gene>
    <name evidence="1" type="ORF">SDC9_138274</name>
</gene>
<protein>
    <submittedName>
        <fullName evidence="1">Uncharacterized protein</fullName>
    </submittedName>
</protein>
<proteinExistence type="predicted"/>
<dbReference type="EMBL" id="VSSQ01038258">
    <property type="protein sequence ID" value="MPM91148.1"/>
    <property type="molecule type" value="Genomic_DNA"/>
</dbReference>